<comment type="subcellular location">
    <subcellularLocation>
        <location evidence="1">Cell membrane</location>
        <topology evidence="1">Multi-pass membrane protein</topology>
    </subcellularLocation>
</comment>
<keyword evidence="5 7" id="KW-1133">Transmembrane helix</keyword>
<protein>
    <recommendedName>
        <fullName evidence="9">Membrane transporter protein</fullName>
    </recommendedName>
</protein>
<keyword evidence="4 7" id="KW-0812">Transmembrane</keyword>
<evidence type="ECO:0000256" key="7">
    <source>
        <dbReference type="SAM" id="Phobius"/>
    </source>
</evidence>
<reference evidence="8" key="1">
    <citation type="journal article" date="2015" name="Proc. Natl. Acad. Sci. U.S.A.">
        <title>Networks of energetic and metabolic interactions define dynamics in microbial communities.</title>
        <authorList>
            <person name="Embree M."/>
            <person name="Liu J.K."/>
            <person name="Al-Bassam M.M."/>
            <person name="Zengler K."/>
        </authorList>
    </citation>
    <scope>NUCLEOTIDE SEQUENCE</scope>
</reference>
<evidence type="ECO:0000256" key="6">
    <source>
        <dbReference type="ARBA" id="ARBA00023136"/>
    </source>
</evidence>
<feature type="transmembrane region" description="Helical" evidence="7">
    <location>
        <begin position="98"/>
        <end position="115"/>
    </location>
</feature>
<keyword evidence="2" id="KW-0813">Transport</keyword>
<accession>A0A0W8G728</accession>
<feature type="transmembrane region" description="Helical" evidence="7">
    <location>
        <begin position="304"/>
        <end position="322"/>
    </location>
</feature>
<evidence type="ECO:0000313" key="8">
    <source>
        <dbReference type="EMBL" id="KUG28925.1"/>
    </source>
</evidence>
<dbReference type="PANTHER" id="PTHR30269:SF23">
    <property type="entry name" value="MEMBRANE TRANSPORTER PROTEIN YDHB-RELATED"/>
    <property type="match status" value="1"/>
</dbReference>
<keyword evidence="3" id="KW-1003">Cell membrane</keyword>
<sequence>MRAKPIRTTILVTAACLLVAGLVLAGADAGMAVEGAAAVDAMTGAQSDMAWWMWPLILLGFCFVLGIIAVLAGVGGGVLFVPLVSGFFPFHLDFVRGTGLLVALAGALAAGPGLLRRNLASLRLALPVALIASACSIVGAFMGLALPTDVVQLCLGGTIMFIAILLLTSKNVVRPHVEKQDAIGLALGMNGIYTEPSTGEEISWKTHRTLPGLLLFIVIGVMAGMFGLGAGWANVPVLNILMGAPLKVAVGTSKFLLSITDTSAAWVYLNQGCVIPLMAIPSIIGLMLGSFVGVRLLAVAKPKFIRYMVIGVLLFSGGRALMKGLGM</sequence>
<evidence type="ECO:0008006" key="9">
    <source>
        <dbReference type="Google" id="ProtNLM"/>
    </source>
</evidence>
<name>A0A0W8G728_9ZZZZ</name>
<organism evidence="8">
    <name type="scientific">hydrocarbon metagenome</name>
    <dbReference type="NCBI Taxonomy" id="938273"/>
    <lineage>
        <taxon>unclassified sequences</taxon>
        <taxon>metagenomes</taxon>
        <taxon>ecological metagenomes</taxon>
    </lineage>
</organism>
<dbReference type="Pfam" id="PF01925">
    <property type="entry name" value="TauE"/>
    <property type="match status" value="1"/>
</dbReference>
<comment type="caution">
    <text evidence="8">The sequence shown here is derived from an EMBL/GenBank/DDBJ whole genome shotgun (WGS) entry which is preliminary data.</text>
</comment>
<gene>
    <name evidence="8" type="ORF">ASZ90_001193</name>
</gene>
<dbReference type="EMBL" id="LNQE01000153">
    <property type="protein sequence ID" value="KUG28925.1"/>
    <property type="molecule type" value="Genomic_DNA"/>
</dbReference>
<feature type="transmembrane region" description="Helical" evidence="7">
    <location>
        <begin position="213"/>
        <end position="233"/>
    </location>
</feature>
<feature type="transmembrane region" description="Helical" evidence="7">
    <location>
        <begin position="49"/>
        <end position="67"/>
    </location>
</feature>
<dbReference type="InterPro" id="IPR052017">
    <property type="entry name" value="TSUP"/>
</dbReference>
<evidence type="ECO:0000256" key="1">
    <source>
        <dbReference type="ARBA" id="ARBA00004651"/>
    </source>
</evidence>
<dbReference type="AlphaFoldDB" id="A0A0W8G728"/>
<dbReference type="InterPro" id="IPR002781">
    <property type="entry name" value="TM_pro_TauE-like"/>
</dbReference>
<feature type="transmembrane region" description="Helical" evidence="7">
    <location>
        <begin position="150"/>
        <end position="169"/>
    </location>
</feature>
<proteinExistence type="predicted"/>
<feature type="transmembrane region" description="Helical" evidence="7">
    <location>
        <begin position="74"/>
        <end position="92"/>
    </location>
</feature>
<dbReference type="GO" id="GO:0005886">
    <property type="term" value="C:plasma membrane"/>
    <property type="evidence" value="ECO:0007669"/>
    <property type="project" value="UniProtKB-SubCell"/>
</dbReference>
<evidence type="ECO:0000256" key="2">
    <source>
        <dbReference type="ARBA" id="ARBA00022448"/>
    </source>
</evidence>
<keyword evidence="6 7" id="KW-0472">Membrane</keyword>
<evidence type="ECO:0000256" key="3">
    <source>
        <dbReference type="ARBA" id="ARBA00022475"/>
    </source>
</evidence>
<evidence type="ECO:0000256" key="4">
    <source>
        <dbReference type="ARBA" id="ARBA00022692"/>
    </source>
</evidence>
<feature type="transmembrane region" description="Helical" evidence="7">
    <location>
        <begin position="124"/>
        <end position="144"/>
    </location>
</feature>
<feature type="transmembrane region" description="Helical" evidence="7">
    <location>
        <begin position="274"/>
        <end position="297"/>
    </location>
</feature>
<evidence type="ECO:0000256" key="5">
    <source>
        <dbReference type="ARBA" id="ARBA00022989"/>
    </source>
</evidence>
<dbReference type="PANTHER" id="PTHR30269">
    <property type="entry name" value="TRANSMEMBRANE PROTEIN YFCA"/>
    <property type="match status" value="1"/>
</dbReference>